<evidence type="ECO:0000313" key="2">
    <source>
        <dbReference type="EMBL" id="QJA76209.1"/>
    </source>
</evidence>
<organism evidence="2">
    <name type="scientific">viral metagenome</name>
    <dbReference type="NCBI Taxonomy" id="1070528"/>
    <lineage>
        <taxon>unclassified sequences</taxon>
        <taxon>metagenomes</taxon>
        <taxon>organismal metagenomes</taxon>
    </lineage>
</organism>
<dbReference type="SUPFAM" id="SSF57783">
    <property type="entry name" value="Zinc beta-ribbon"/>
    <property type="match status" value="1"/>
</dbReference>
<reference evidence="2" key="1">
    <citation type="submission" date="2020-03" db="EMBL/GenBank/DDBJ databases">
        <title>The deep terrestrial virosphere.</title>
        <authorList>
            <person name="Holmfeldt K."/>
            <person name="Nilsson E."/>
            <person name="Simone D."/>
            <person name="Lopez-Fernandez M."/>
            <person name="Wu X."/>
            <person name="de Brujin I."/>
            <person name="Lundin D."/>
            <person name="Andersson A."/>
            <person name="Bertilsson S."/>
            <person name="Dopson M."/>
        </authorList>
    </citation>
    <scope>NUCLEOTIDE SEQUENCE</scope>
    <source>
        <strain evidence="2">MM415A01560</strain>
        <strain evidence="1">MM415B01579</strain>
    </source>
</reference>
<name>A0A6M3K200_9ZZZZ</name>
<dbReference type="AlphaFoldDB" id="A0A6M3K200"/>
<sequence>MEDNLREDVIVESCPMCGSNNYIFLFRDAPAYECFTCLNSFWIDDDRRLEFSLKNGIDIFEADHLLKNNLVPVEHGQCDG</sequence>
<dbReference type="EMBL" id="MT142211">
    <property type="protein sequence ID" value="QJA76209.1"/>
    <property type="molecule type" value="Genomic_DNA"/>
</dbReference>
<proteinExistence type="predicted"/>
<evidence type="ECO:0000313" key="1">
    <source>
        <dbReference type="EMBL" id="QJA57706.1"/>
    </source>
</evidence>
<accession>A0A6M3K200</accession>
<protein>
    <submittedName>
        <fullName evidence="2">Uncharacterized protein</fullName>
    </submittedName>
</protein>
<dbReference type="EMBL" id="MT141288">
    <property type="protein sequence ID" value="QJA57706.1"/>
    <property type="molecule type" value="Genomic_DNA"/>
</dbReference>
<gene>
    <name evidence="2" type="ORF">MM415A01560_0010</name>
    <name evidence="1" type="ORF">MM415B01579_0004</name>
</gene>